<keyword evidence="1" id="KW-1185">Reference proteome</keyword>
<protein>
    <submittedName>
        <fullName evidence="2">Uncharacterized protein LOC115885580</fullName>
    </submittedName>
</protein>
<dbReference type="InParanoid" id="A0A6J2YAX8"/>
<reference evidence="2" key="1">
    <citation type="submission" date="2025-08" db="UniProtKB">
        <authorList>
            <consortium name="RefSeq"/>
        </authorList>
    </citation>
    <scope>IDENTIFICATION</scope>
    <source>
        <tissue evidence="2">Gonads</tissue>
    </source>
</reference>
<dbReference type="OrthoDB" id="430207at2759"/>
<dbReference type="KEGG" id="soy:115885580"/>
<dbReference type="RefSeq" id="XP_030760391.1">
    <property type="nucleotide sequence ID" value="XM_030904531.1"/>
</dbReference>
<evidence type="ECO:0000313" key="1">
    <source>
        <dbReference type="Proteomes" id="UP000504635"/>
    </source>
</evidence>
<dbReference type="GeneID" id="115885580"/>
<sequence>MVAVFSRLVAFTNRHPVARGMLSYGTLWPTSCLIQQTMSGKTIENYDWIQALRFSLYGGLFTAPTLYAWIKLSSRLWPATSLKTSIAKVRNISIKIGVHMQAEFSMFSMHGYLCY</sequence>
<dbReference type="AlphaFoldDB" id="A0A6J2YAX8"/>
<name>A0A6J2YAX8_SITOR</name>
<accession>A0A6J2YAX8</accession>
<dbReference type="Proteomes" id="UP000504635">
    <property type="component" value="Unplaced"/>
</dbReference>
<evidence type="ECO:0000313" key="2">
    <source>
        <dbReference type="RefSeq" id="XP_030760391.1"/>
    </source>
</evidence>
<proteinExistence type="predicted"/>
<organism evidence="1 2">
    <name type="scientific">Sitophilus oryzae</name>
    <name type="common">Rice weevil</name>
    <name type="synonym">Curculio oryzae</name>
    <dbReference type="NCBI Taxonomy" id="7048"/>
    <lineage>
        <taxon>Eukaryota</taxon>
        <taxon>Metazoa</taxon>
        <taxon>Ecdysozoa</taxon>
        <taxon>Arthropoda</taxon>
        <taxon>Hexapoda</taxon>
        <taxon>Insecta</taxon>
        <taxon>Pterygota</taxon>
        <taxon>Neoptera</taxon>
        <taxon>Endopterygota</taxon>
        <taxon>Coleoptera</taxon>
        <taxon>Polyphaga</taxon>
        <taxon>Cucujiformia</taxon>
        <taxon>Curculionidae</taxon>
        <taxon>Dryophthorinae</taxon>
        <taxon>Sitophilus</taxon>
    </lineage>
</organism>
<gene>
    <name evidence="2" type="primary">LOC115885580</name>
</gene>